<evidence type="ECO:0000313" key="4">
    <source>
        <dbReference type="Proteomes" id="UP000679247"/>
    </source>
</evidence>
<dbReference type="Pfam" id="PF00633">
    <property type="entry name" value="HHH"/>
    <property type="match status" value="1"/>
</dbReference>
<dbReference type="EMBL" id="CP071709">
    <property type="protein sequence ID" value="QVY60954.1"/>
    <property type="molecule type" value="Genomic_DNA"/>
</dbReference>
<dbReference type="InterPro" id="IPR010994">
    <property type="entry name" value="RuvA_2-like"/>
</dbReference>
<reference evidence="3 4" key="1">
    <citation type="submission" date="2021-03" db="EMBL/GenBank/DDBJ databases">
        <title>The first data on the complete genome of the tetrodotoxin-producing bacterium.</title>
        <authorList>
            <person name="Melnikova D.I."/>
            <person name="Nijland R."/>
            <person name="Magarlamov T.Y."/>
        </authorList>
    </citation>
    <scope>NUCLEOTIDE SEQUENCE [LARGE SCALE GENOMIC DNA]</scope>
    <source>
        <strain evidence="3 4">1839</strain>
    </source>
</reference>
<evidence type="ECO:0000313" key="3">
    <source>
        <dbReference type="EMBL" id="QVY60954.1"/>
    </source>
</evidence>
<evidence type="ECO:0000256" key="1">
    <source>
        <dbReference type="ARBA" id="ARBA00022763"/>
    </source>
</evidence>
<gene>
    <name evidence="3" type="ORF">J1899_18585</name>
</gene>
<dbReference type="Proteomes" id="UP000679247">
    <property type="component" value="Chromosome"/>
</dbReference>
<proteinExistence type="predicted"/>
<dbReference type="InterPro" id="IPR000445">
    <property type="entry name" value="HhH_motif"/>
</dbReference>
<evidence type="ECO:0000256" key="2">
    <source>
        <dbReference type="ARBA" id="ARBA00023204"/>
    </source>
</evidence>
<organism evidence="3 4">
    <name type="scientific">Cytobacillus gottheilii</name>
    <dbReference type="NCBI Taxonomy" id="859144"/>
    <lineage>
        <taxon>Bacteria</taxon>
        <taxon>Bacillati</taxon>
        <taxon>Bacillota</taxon>
        <taxon>Bacilli</taxon>
        <taxon>Bacillales</taxon>
        <taxon>Bacillaceae</taxon>
        <taxon>Cytobacillus</taxon>
    </lineage>
</organism>
<sequence length="67" mass="7307">MGKALKQIKKDIAPAIKTAFQKGLKTGADIQRAEDAKHLMTLLEGLESVPGIGTKTAEKIRTYLKIK</sequence>
<dbReference type="RefSeq" id="WP_214475794.1">
    <property type="nucleotide sequence ID" value="NZ_CP071709.1"/>
</dbReference>
<name>A0ABX8FAA5_9BACI</name>
<evidence type="ECO:0008006" key="5">
    <source>
        <dbReference type="Google" id="ProtNLM"/>
    </source>
</evidence>
<keyword evidence="4" id="KW-1185">Reference proteome</keyword>
<dbReference type="SUPFAM" id="SSF47781">
    <property type="entry name" value="RuvA domain 2-like"/>
    <property type="match status" value="1"/>
</dbReference>
<protein>
    <recommendedName>
        <fullName evidence="5">Helix-hairpin-helix DNA-binding motif class 1 domain-containing protein</fullName>
    </recommendedName>
</protein>
<keyword evidence="2" id="KW-0234">DNA repair</keyword>
<accession>A0ABX8FAA5</accession>
<keyword evidence="1" id="KW-0227">DNA damage</keyword>